<dbReference type="EMBL" id="JACEIK010003760">
    <property type="protein sequence ID" value="MCD9643019.1"/>
    <property type="molecule type" value="Genomic_DNA"/>
</dbReference>
<evidence type="ECO:0008006" key="3">
    <source>
        <dbReference type="Google" id="ProtNLM"/>
    </source>
</evidence>
<sequence>MWEWWNSTVLVALVHVLLVMREWWNSTLPVALVHVLFVLMESQNPKTHAALVPTEIHLLDFRALRVHLDDGRLLTTVVVQQWKIVDEGR</sequence>
<keyword evidence="2" id="KW-1185">Reference proteome</keyword>
<name>A0ABS8V853_DATST</name>
<protein>
    <recommendedName>
        <fullName evidence="3">Secreted protein</fullName>
    </recommendedName>
</protein>
<comment type="caution">
    <text evidence="1">The sequence shown here is derived from an EMBL/GenBank/DDBJ whole genome shotgun (WGS) entry which is preliminary data.</text>
</comment>
<gene>
    <name evidence="1" type="ORF">HAX54_030122</name>
</gene>
<organism evidence="1 2">
    <name type="scientific">Datura stramonium</name>
    <name type="common">Jimsonweed</name>
    <name type="synonym">Common thornapple</name>
    <dbReference type="NCBI Taxonomy" id="4076"/>
    <lineage>
        <taxon>Eukaryota</taxon>
        <taxon>Viridiplantae</taxon>
        <taxon>Streptophyta</taxon>
        <taxon>Embryophyta</taxon>
        <taxon>Tracheophyta</taxon>
        <taxon>Spermatophyta</taxon>
        <taxon>Magnoliopsida</taxon>
        <taxon>eudicotyledons</taxon>
        <taxon>Gunneridae</taxon>
        <taxon>Pentapetalae</taxon>
        <taxon>asterids</taxon>
        <taxon>lamiids</taxon>
        <taxon>Solanales</taxon>
        <taxon>Solanaceae</taxon>
        <taxon>Solanoideae</taxon>
        <taxon>Datureae</taxon>
        <taxon>Datura</taxon>
    </lineage>
</organism>
<feature type="non-terminal residue" evidence="1">
    <location>
        <position position="89"/>
    </location>
</feature>
<evidence type="ECO:0000313" key="2">
    <source>
        <dbReference type="Proteomes" id="UP000823775"/>
    </source>
</evidence>
<evidence type="ECO:0000313" key="1">
    <source>
        <dbReference type="EMBL" id="MCD9643019.1"/>
    </source>
</evidence>
<proteinExistence type="predicted"/>
<reference evidence="1 2" key="1">
    <citation type="journal article" date="2021" name="BMC Genomics">
        <title>Datura genome reveals duplications of psychoactive alkaloid biosynthetic genes and high mutation rate following tissue culture.</title>
        <authorList>
            <person name="Rajewski A."/>
            <person name="Carter-House D."/>
            <person name="Stajich J."/>
            <person name="Litt A."/>
        </authorList>
    </citation>
    <scope>NUCLEOTIDE SEQUENCE [LARGE SCALE GENOMIC DNA]</scope>
    <source>
        <strain evidence="1">AR-01</strain>
    </source>
</reference>
<dbReference type="Proteomes" id="UP000823775">
    <property type="component" value="Unassembled WGS sequence"/>
</dbReference>
<accession>A0ABS8V853</accession>